<evidence type="ECO:0008006" key="4">
    <source>
        <dbReference type="Google" id="ProtNLM"/>
    </source>
</evidence>
<dbReference type="Proteomes" id="UP000030832">
    <property type="component" value="Unassembled WGS sequence"/>
</dbReference>
<evidence type="ECO:0000313" key="2">
    <source>
        <dbReference type="EMBL" id="KHF40644.1"/>
    </source>
</evidence>
<gene>
    <name evidence="2" type="ORF">LQ50_07485</name>
</gene>
<dbReference type="OrthoDB" id="2939127at2"/>
<keyword evidence="1" id="KW-1133">Transmembrane helix</keyword>
<evidence type="ECO:0000313" key="3">
    <source>
        <dbReference type="Proteomes" id="UP000030832"/>
    </source>
</evidence>
<dbReference type="STRING" id="333138.LQ50_07485"/>
<accession>A0A0B0IKP9</accession>
<organism evidence="2 3">
    <name type="scientific">Halalkalibacter okhensis</name>
    <dbReference type="NCBI Taxonomy" id="333138"/>
    <lineage>
        <taxon>Bacteria</taxon>
        <taxon>Bacillati</taxon>
        <taxon>Bacillota</taxon>
        <taxon>Bacilli</taxon>
        <taxon>Bacillales</taxon>
        <taxon>Bacillaceae</taxon>
        <taxon>Halalkalibacter</taxon>
    </lineage>
</organism>
<feature type="transmembrane region" description="Helical" evidence="1">
    <location>
        <begin position="45"/>
        <end position="67"/>
    </location>
</feature>
<proteinExistence type="predicted"/>
<keyword evidence="3" id="KW-1185">Reference proteome</keyword>
<dbReference type="AlphaFoldDB" id="A0A0B0IKP9"/>
<keyword evidence="1" id="KW-0812">Transmembrane</keyword>
<comment type="caution">
    <text evidence="2">The sequence shown here is derived from an EMBL/GenBank/DDBJ whole genome shotgun (WGS) entry which is preliminary data.</text>
</comment>
<reference evidence="2 3" key="1">
    <citation type="submission" date="2014-09" db="EMBL/GenBank/DDBJ databases">
        <title>Genome sequencing and annotation of Bacillus Okhensis strain Kh10-101T.</title>
        <authorList>
            <person name="Prakash J.S."/>
        </authorList>
    </citation>
    <scope>NUCLEOTIDE SEQUENCE [LARGE SCALE GENOMIC DNA]</scope>
    <source>
        <strain evidence="3">Kh10-101T</strain>
    </source>
</reference>
<dbReference type="Pfam" id="PF17369">
    <property type="entry name" value="DUF5391"/>
    <property type="match status" value="1"/>
</dbReference>
<keyword evidence="1" id="KW-0472">Membrane</keyword>
<feature type="transmembrane region" description="Helical" evidence="1">
    <location>
        <begin position="79"/>
        <end position="102"/>
    </location>
</feature>
<dbReference type="RefSeq" id="WP_034627557.1">
    <property type="nucleotide sequence ID" value="NZ_JRJU01000007.1"/>
</dbReference>
<name>A0A0B0IKP9_9BACI</name>
<sequence>MQTKNNFSAILLTSLSALLFCALIVVGSLSPLANLGANANQFGDLGMWLAIAMVILCYSLPTILYFLSVSAMKVMMTIFCALGIIIHTFIILVLSVMTFIHVSLTPTILGIFGLSFASILLNFIWLFVVFGKLPKRVNRSTISGERL</sequence>
<evidence type="ECO:0000256" key="1">
    <source>
        <dbReference type="SAM" id="Phobius"/>
    </source>
</evidence>
<dbReference type="InterPro" id="IPR020204">
    <property type="entry name" value="Uncharacterised_YxaJ"/>
</dbReference>
<protein>
    <recommendedName>
        <fullName evidence="4">DUF5391 domain-containing protein</fullName>
    </recommendedName>
</protein>
<dbReference type="EMBL" id="JRJU01000007">
    <property type="protein sequence ID" value="KHF40644.1"/>
    <property type="molecule type" value="Genomic_DNA"/>
</dbReference>
<feature type="transmembrane region" description="Helical" evidence="1">
    <location>
        <begin position="108"/>
        <end position="130"/>
    </location>
</feature>
<dbReference type="eggNOG" id="ENOG5030D1B">
    <property type="taxonomic scope" value="Bacteria"/>
</dbReference>